<proteinExistence type="predicted"/>
<sequence>METRQQVTMTSGQQEELLQDIDIGFKWVKGQFSIDDVIKKIGKPDRISNQNDCMEYRYYPHKLMTVVFHFDKIDYPNGNPVIGTFSISVGNDVHTNIPYESFDNLGMKRIARGERLDSVRIENADFFSPDGVIDTSGSLPKNYVSFGWRLPMPEDSPYDIKAAAAYLGEWINPNGEKVFGNFRNAVDLRKVVISRSYLLPDDLNKRNHAKREKYGYMNLRTGMTCPETGLWEGWTKECGATDILQLEKGQKFDMVRTVPVYKDRSSCPMVEGQWMWLCSLVELSGFSWYGITLKG</sequence>
<protein>
    <submittedName>
        <fullName evidence="1">Uncharacterized protein</fullName>
    </submittedName>
</protein>
<evidence type="ECO:0000313" key="1">
    <source>
        <dbReference type="EMBL" id="PVX71063.1"/>
    </source>
</evidence>
<name>A0ABX5K8Y6_9BURK</name>
<evidence type="ECO:0000313" key="2">
    <source>
        <dbReference type="Proteomes" id="UP000245712"/>
    </source>
</evidence>
<dbReference type="EMBL" id="QEOB01000031">
    <property type="protein sequence ID" value="PVX71063.1"/>
    <property type="molecule type" value="Genomic_DNA"/>
</dbReference>
<reference evidence="1 2" key="1">
    <citation type="submission" date="2018-05" db="EMBL/GenBank/DDBJ databases">
        <title>Genomic Encyclopedia of Type Strains, Phase IV (KMG-V): Genome sequencing to study the core and pangenomes of soil and plant-associated prokaryotes.</title>
        <authorList>
            <person name="Whitman W."/>
        </authorList>
    </citation>
    <scope>NUCLEOTIDE SEQUENCE [LARGE SCALE GENOMIC DNA]</scope>
    <source>
        <strain evidence="1 2">SCZa-39</strain>
    </source>
</reference>
<keyword evidence="2" id="KW-1185">Reference proteome</keyword>
<dbReference type="Proteomes" id="UP000245712">
    <property type="component" value="Unassembled WGS sequence"/>
</dbReference>
<comment type="caution">
    <text evidence="1">The sequence shown here is derived from an EMBL/GenBank/DDBJ whole genome shotgun (WGS) entry which is preliminary data.</text>
</comment>
<gene>
    <name evidence="1" type="ORF">C7402_13127</name>
</gene>
<organism evidence="1 2">
    <name type="scientific">Paraburkholderia unamae</name>
    <dbReference type="NCBI Taxonomy" id="219649"/>
    <lineage>
        <taxon>Bacteria</taxon>
        <taxon>Pseudomonadati</taxon>
        <taxon>Pseudomonadota</taxon>
        <taxon>Betaproteobacteria</taxon>
        <taxon>Burkholderiales</taxon>
        <taxon>Burkholderiaceae</taxon>
        <taxon>Paraburkholderia</taxon>
    </lineage>
</organism>
<accession>A0ABX5K8Y6</accession>